<dbReference type="InterPro" id="IPR005115">
    <property type="entry name" value="Gly_transporter"/>
</dbReference>
<feature type="transmembrane region" description="Helical" evidence="7">
    <location>
        <begin position="155"/>
        <end position="173"/>
    </location>
</feature>
<keyword evidence="6 7" id="KW-0472">Membrane</keyword>
<organism evidence="9 10">
    <name type="scientific">Tessaracoccus oleiagri</name>
    <dbReference type="NCBI Taxonomy" id="686624"/>
    <lineage>
        <taxon>Bacteria</taxon>
        <taxon>Bacillati</taxon>
        <taxon>Actinomycetota</taxon>
        <taxon>Actinomycetes</taxon>
        <taxon>Propionibacteriales</taxon>
        <taxon>Propionibacteriaceae</taxon>
        <taxon>Tessaracoccus</taxon>
    </lineage>
</organism>
<comment type="similarity">
    <text evidence="2">Belongs to the UPF0126 family.</text>
</comment>
<dbReference type="GO" id="GO:0005886">
    <property type="term" value="C:plasma membrane"/>
    <property type="evidence" value="ECO:0007669"/>
    <property type="project" value="UniProtKB-SubCell"/>
</dbReference>
<feature type="transmembrane region" description="Helical" evidence="7">
    <location>
        <begin position="122"/>
        <end position="143"/>
    </location>
</feature>
<evidence type="ECO:0000256" key="6">
    <source>
        <dbReference type="ARBA" id="ARBA00023136"/>
    </source>
</evidence>
<evidence type="ECO:0000256" key="1">
    <source>
        <dbReference type="ARBA" id="ARBA00004651"/>
    </source>
</evidence>
<evidence type="ECO:0000256" key="7">
    <source>
        <dbReference type="SAM" id="Phobius"/>
    </source>
</evidence>
<proteinExistence type="inferred from homology"/>
<dbReference type="PANTHER" id="PTHR30506">
    <property type="entry name" value="INNER MEMBRANE PROTEIN"/>
    <property type="match status" value="1"/>
</dbReference>
<dbReference type="AlphaFoldDB" id="A0A1G9HNH8"/>
<feature type="domain" description="Glycine transporter" evidence="8">
    <location>
        <begin position="98"/>
        <end position="171"/>
    </location>
</feature>
<keyword evidence="10" id="KW-1185">Reference proteome</keyword>
<dbReference type="Pfam" id="PF03458">
    <property type="entry name" value="Gly_transporter"/>
    <property type="match status" value="2"/>
</dbReference>
<keyword evidence="4 7" id="KW-0812">Transmembrane</keyword>
<sequence>MEEWTPDALFRVVDVAGVVGNGLLGGVVARSKGFDLIGFLFLAIASGLGGGLLRDVMLGIGFPVALTDPAYLVGAVSAALIAYVIRLDGRTPRRALAVIDVLALGCWAATGTTKALGAGLGWAPAILLGVITAVGGGMLRDVMVNDVPSIFGGNPLYATVAVVASAEMAILLHYGRYELGMATAILTAAALGLIARWRNWQLPGALSVSLRRPSFGPWGSRRGGTGS</sequence>
<dbReference type="STRING" id="686624.SAMN04488242_0406"/>
<protein>
    <submittedName>
        <fullName evidence="9">Uncharacterized membrane protein YeiH</fullName>
    </submittedName>
</protein>
<evidence type="ECO:0000313" key="9">
    <source>
        <dbReference type="EMBL" id="SDL14063.1"/>
    </source>
</evidence>
<gene>
    <name evidence="9" type="ORF">SAMN04488242_0406</name>
</gene>
<feature type="transmembrane region" description="Helical" evidence="7">
    <location>
        <begin position="60"/>
        <end position="85"/>
    </location>
</feature>
<comment type="subcellular location">
    <subcellularLocation>
        <location evidence="1">Cell membrane</location>
        <topology evidence="1">Multi-pass membrane protein</topology>
    </subcellularLocation>
</comment>
<dbReference type="EMBL" id="FNGP01000001">
    <property type="protein sequence ID" value="SDL14063.1"/>
    <property type="molecule type" value="Genomic_DNA"/>
</dbReference>
<evidence type="ECO:0000256" key="3">
    <source>
        <dbReference type="ARBA" id="ARBA00022475"/>
    </source>
</evidence>
<evidence type="ECO:0000256" key="4">
    <source>
        <dbReference type="ARBA" id="ARBA00022692"/>
    </source>
</evidence>
<evidence type="ECO:0000256" key="2">
    <source>
        <dbReference type="ARBA" id="ARBA00008193"/>
    </source>
</evidence>
<feature type="transmembrane region" description="Helical" evidence="7">
    <location>
        <begin position="12"/>
        <end position="29"/>
    </location>
</feature>
<dbReference type="OrthoDB" id="9791874at2"/>
<feature type="domain" description="Glycine transporter" evidence="8">
    <location>
        <begin position="12"/>
        <end position="85"/>
    </location>
</feature>
<dbReference type="Proteomes" id="UP000199475">
    <property type="component" value="Unassembled WGS sequence"/>
</dbReference>
<name>A0A1G9HNH8_9ACTN</name>
<dbReference type="RefSeq" id="WP_093248481.1">
    <property type="nucleotide sequence ID" value="NZ_FNGP01000001.1"/>
</dbReference>
<evidence type="ECO:0000259" key="8">
    <source>
        <dbReference type="Pfam" id="PF03458"/>
    </source>
</evidence>
<dbReference type="PANTHER" id="PTHR30506:SF3">
    <property type="entry name" value="UPF0126 INNER MEMBRANE PROTEIN YADS-RELATED"/>
    <property type="match status" value="1"/>
</dbReference>
<evidence type="ECO:0000256" key="5">
    <source>
        <dbReference type="ARBA" id="ARBA00022989"/>
    </source>
</evidence>
<feature type="transmembrane region" description="Helical" evidence="7">
    <location>
        <begin position="36"/>
        <end position="54"/>
    </location>
</feature>
<keyword evidence="5 7" id="KW-1133">Transmembrane helix</keyword>
<keyword evidence="3" id="KW-1003">Cell membrane</keyword>
<accession>A0A1G9HNH8</accession>
<reference evidence="9 10" key="1">
    <citation type="submission" date="2016-10" db="EMBL/GenBank/DDBJ databases">
        <authorList>
            <person name="de Groot N.N."/>
        </authorList>
    </citation>
    <scope>NUCLEOTIDE SEQUENCE [LARGE SCALE GENOMIC DNA]</scope>
    <source>
        <strain evidence="9 10">CGMCC 1.9159</strain>
    </source>
</reference>
<evidence type="ECO:0000313" key="10">
    <source>
        <dbReference type="Proteomes" id="UP000199475"/>
    </source>
</evidence>